<organism evidence="2 3">
    <name type="scientific">Cloeon dipterum</name>
    <dbReference type="NCBI Taxonomy" id="197152"/>
    <lineage>
        <taxon>Eukaryota</taxon>
        <taxon>Metazoa</taxon>
        <taxon>Ecdysozoa</taxon>
        <taxon>Arthropoda</taxon>
        <taxon>Hexapoda</taxon>
        <taxon>Insecta</taxon>
        <taxon>Pterygota</taxon>
        <taxon>Palaeoptera</taxon>
        <taxon>Ephemeroptera</taxon>
        <taxon>Pisciforma</taxon>
        <taxon>Baetidae</taxon>
        <taxon>Cloeon</taxon>
    </lineage>
</organism>
<dbReference type="InterPro" id="IPR027417">
    <property type="entry name" value="P-loop_NTPase"/>
</dbReference>
<keyword evidence="1" id="KW-0472">Membrane</keyword>
<dbReference type="EMBL" id="CADEPI010000093">
    <property type="protein sequence ID" value="CAB3374098.1"/>
    <property type="molecule type" value="Genomic_DNA"/>
</dbReference>
<sequence length="289" mass="32466">MDGLKETSWRLAMSVSVIAVFAILAAVYSKNWCNAFAMPATIEWDLPGIKEQMEEKVHGQRSTTTQLINSLQWTLKDGASSNQEDTPQLKAIFLLGGPGVGKTKTMKIVSSHVQCRYNGLFSILPCNVNKKTIAPIDGHSHQVFSDNSKTTRYTGVHFNAIEVDLTDFNSSHAQGFASLEHEISKKGRNRRIVLVTGKIMSLEQLERLRTASEYDNFVGEKAKEIGQLMKEYASRVDMEIVKFKSLRPSHAFLCLMREKGVEYAFNATRKDLPKDDYYPKGCYVGNLET</sequence>
<name>A0A8S1CTY9_9INSE</name>
<dbReference type="SUPFAM" id="SSF52540">
    <property type="entry name" value="P-loop containing nucleoside triphosphate hydrolases"/>
    <property type="match status" value="1"/>
</dbReference>
<evidence type="ECO:0000256" key="1">
    <source>
        <dbReference type="SAM" id="Phobius"/>
    </source>
</evidence>
<dbReference type="Proteomes" id="UP000494165">
    <property type="component" value="Unassembled WGS sequence"/>
</dbReference>
<keyword evidence="1" id="KW-1133">Transmembrane helix</keyword>
<protein>
    <submittedName>
        <fullName evidence="2">Uncharacterized protein</fullName>
    </submittedName>
</protein>
<evidence type="ECO:0000313" key="2">
    <source>
        <dbReference type="EMBL" id="CAB3374098.1"/>
    </source>
</evidence>
<accession>A0A8S1CTY9</accession>
<keyword evidence="1" id="KW-0812">Transmembrane</keyword>
<comment type="caution">
    <text evidence="2">The sequence shown here is derived from an EMBL/GenBank/DDBJ whole genome shotgun (WGS) entry which is preliminary data.</text>
</comment>
<dbReference type="AlphaFoldDB" id="A0A8S1CTY9"/>
<gene>
    <name evidence="2" type="ORF">CLODIP_2_CD13813</name>
</gene>
<dbReference type="Gene3D" id="3.40.50.300">
    <property type="entry name" value="P-loop containing nucleotide triphosphate hydrolases"/>
    <property type="match status" value="1"/>
</dbReference>
<proteinExistence type="predicted"/>
<evidence type="ECO:0000313" key="3">
    <source>
        <dbReference type="Proteomes" id="UP000494165"/>
    </source>
</evidence>
<reference evidence="2 3" key="1">
    <citation type="submission" date="2020-04" db="EMBL/GenBank/DDBJ databases">
        <authorList>
            <person name="Alioto T."/>
            <person name="Alioto T."/>
            <person name="Gomez Garrido J."/>
        </authorList>
    </citation>
    <scope>NUCLEOTIDE SEQUENCE [LARGE SCALE GENOMIC DNA]</scope>
</reference>
<keyword evidence="3" id="KW-1185">Reference proteome</keyword>
<feature type="transmembrane region" description="Helical" evidence="1">
    <location>
        <begin position="12"/>
        <end position="29"/>
    </location>
</feature>